<dbReference type="KEGG" id="cph:Cpha266_0471"/>
<evidence type="ECO:0008006" key="3">
    <source>
        <dbReference type="Google" id="ProtNLM"/>
    </source>
</evidence>
<gene>
    <name evidence="1" type="ordered locus">Cpha266_0471</name>
</gene>
<dbReference type="eggNOG" id="COG0727">
    <property type="taxonomic scope" value="Bacteria"/>
</dbReference>
<dbReference type="PANTHER" id="PTHR35866:SF1">
    <property type="entry name" value="YKGJ FAMILY CYSTEINE CLUSTER PROTEIN"/>
    <property type="match status" value="1"/>
</dbReference>
<organism evidence="1 2">
    <name type="scientific">Chlorobium phaeobacteroides (strain DSM 266 / SMG 266 / 2430)</name>
    <dbReference type="NCBI Taxonomy" id="290317"/>
    <lineage>
        <taxon>Bacteria</taxon>
        <taxon>Pseudomonadati</taxon>
        <taxon>Chlorobiota</taxon>
        <taxon>Chlorobiia</taxon>
        <taxon>Chlorobiales</taxon>
        <taxon>Chlorobiaceae</taxon>
        <taxon>Chlorobium/Pelodictyon group</taxon>
        <taxon>Chlorobium</taxon>
    </lineage>
</organism>
<dbReference type="STRING" id="290317.Cpha266_0471"/>
<dbReference type="Proteomes" id="UP000008701">
    <property type="component" value="Chromosome"/>
</dbReference>
<dbReference type="InterPro" id="IPR005358">
    <property type="entry name" value="Puta_zinc/iron-chelating_dom"/>
</dbReference>
<accession>A1BDQ1</accession>
<proteinExistence type="predicted"/>
<protein>
    <recommendedName>
        <fullName evidence="3">YkgJ family cysteine cluster protein</fullName>
    </recommendedName>
</protein>
<name>A1BDQ1_CHLPD</name>
<evidence type="ECO:0000313" key="2">
    <source>
        <dbReference type="Proteomes" id="UP000008701"/>
    </source>
</evidence>
<sequence>MIPVLRTKLDRQTPFGFSCKQCLQCCTAKKIQVNPYEIARLARNLDISTTAFIARYTVHNGSFLQTTHNKTCLFLGAEGCLVHADRPLVCRLYPLARHVNHKGDEWFSELQPEQGCRGIHKKTGTIENYLEEQGATPYMLAANSYLNLLWEMMTILESTTQDDKDGTEEPENTMVENGQLMDMDAALNIYCQERELRVPRSVEKKMQMHLEALYLWTKEKP</sequence>
<evidence type="ECO:0000313" key="1">
    <source>
        <dbReference type="EMBL" id="ABL64528.1"/>
    </source>
</evidence>
<dbReference type="RefSeq" id="WP_011744361.1">
    <property type="nucleotide sequence ID" value="NC_008639.1"/>
</dbReference>
<dbReference type="PANTHER" id="PTHR35866">
    <property type="entry name" value="PUTATIVE-RELATED"/>
    <property type="match status" value="1"/>
</dbReference>
<dbReference type="EMBL" id="CP000492">
    <property type="protein sequence ID" value="ABL64528.1"/>
    <property type="molecule type" value="Genomic_DNA"/>
</dbReference>
<dbReference type="Pfam" id="PF03692">
    <property type="entry name" value="CxxCxxCC"/>
    <property type="match status" value="1"/>
</dbReference>
<reference evidence="1 2" key="1">
    <citation type="submission" date="2006-12" db="EMBL/GenBank/DDBJ databases">
        <title>Complete sequence of Chlorobium phaeobacteroides DSM 266.</title>
        <authorList>
            <consortium name="US DOE Joint Genome Institute"/>
            <person name="Copeland A."/>
            <person name="Lucas S."/>
            <person name="Lapidus A."/>
            <person name="Barry K."/>
            <person name="Detter J.C."/>
            <person name="Glavina del Rio T."/>
            <person name="Hammon N."/>
            <person name="Israni S."/>
            <person name="Pitluck S."/>
            <person name="Goltsman E."/>
            <person name="Schmutz J."/>
            <person name="Larimer F."/>
            <person name="Land M."/>
            <person name="Hauser L."/>
            <person name="Mikhailova N."/>
            <person name="Li T."/>
            <person name="Overmann J."/>
            <person name="Bryant D.A."/>
            <person name="Richardson P."/>
        </authorList>
    </citation>
    <scope>NUCLEOTIDE SEQUENCE [LARGE SCALE GENOMIC DNA]</scope>
    <source>
        <strain evidence="1 2">DSM 266</strain>
    </source>
</reference>
<keyword evidence="2" id="KW-1185">Reference proteome</keyword>
<dbReference type="HOGENOM" id="CLU_1136618_0_0_10"/>
<dbReference type="OrthoDB" id="9810361at2"/>
<dbReference type="AlphaFoldDB" id="A1BDQ1"/>